<evidence type="ECO:0000313" key="1">
    <source>
        <dbReference type="EMBL" id="KAF5912699.1"/>
    </source>
</evidence>
<dbReference type="Proteomes" id="UP000551758">
    <property type="component" value="Unassembled WGS sequence"/>
</dbReference>
<dbReference type="EMBL" id="JACDTQ010003801">
    <property type="protein sequence ID" value="KAF5912699.1"/>
    <property type="molecule type" value="Genomic_DNA"/>
</dbReference>
<accession>A0A7J7EAE0</accession>
<gene>
    <name evidence="1" type="ORF">HPG69_007689</name>
</gene>
<name>A0A7J7EAE0_DICBM</name>
<keyword evidence="2" id="KW-1185">Reference proteome</keyword>
<dbReference type="AlphaFoldDB" id="A0A7J7EAE0"/>
<protein>
    <submittedName>
        <fullName evidence="1">Uncharacterized protein</fullName>
    </submittedName>
</protein>
<proteinExistence type="predicted"/>
<evidence type="ECO:0000313" key="2">
    <source>
        <dbReference type="Proteomes" id="UP000551758"/>
    </source>
</evidence>
<sequence>MEALFTHQSYSISYFWPPHTSQHLSFLLLAALLPKRIPDTHVCGFPPPFFNTHSSSGPLHQDPCFHQPAHPFCGSPLHHHSQGICSVEQRRPAKVPVSTSPSSLMVPFPTPIFNYPFGPQTDLQPTCGMLMGSNREPLSPVLLFSPAYPSWPLQSPTLQQAAPLQTSSLPLTPMLWIPHLFPSLSSSSLPQSPGKTISHFTWRFRVLRPHAPVAALPQPTSPPVYLQLASRQSAISNPLSDPGITFQPTFGAYDGRQPNNCFLVGKLVAPVQAVGLTSPAAQPPRGSIMQPGFAGLTLPASASDTTVNTQLTFGDIPGVLPVDTSTATAFGVATRMPSTGDSRSLFASPTLGPLVFLGPAAPMEGGNFGLCVSTLGPTQSQASRALNFGAGLRRHPAPLLVLLLVR</sequence>
<reference evidence="1 2" key="1">
    <citation type="journal article" date="2020" name="Mol. Biol. Evol.">
        <title>Interspecific Gene Flow and the Evolution of Specialization in Black and White Rhinoceros.</title>
        <authorList>
            <person name="Moodley Y."/>
            <person name="Westbury M.V."/>
            <person name="Russo I.M."/>
            <person name="Gopalakrishnan S."/>
            <person name="Rakotoarivelo A."/>
            <person name="Olsen R.A."/>
            <person name="Prost S."/>
            <person name="Tunstall T."/>
            <person name="Ryder O.A."/>
            <person name="Dalen L."/>
            <person name="Bruford M.W."/>
        </authorList>
    </citation>
    <scope>NUCLEOTIDE SEQUENCE [LARGE SCALE GENOMIC DNA]</scope>
    <source>
        <strain evidence="1">SBR-YM</strain>
        <tissue evidence="1">Skin</tissue>
    </source>
</reference>
<organism evidence="1 2">
    <name type="scientific">Diceros bicornis minor</name>
    <name type="common">South-central black rhinoceros</name>
    <dbReference type="NCBI Taxonomy" id="77932"/>
    <lineage>
        <taxon>Eukaryota</taxon>
        <taxon>Metazoa</taxon>
        <taxon>Chordata</taxon>
        <taxon>Craniata</taxon>
        <taxon>Vertebrata</taxon>
        <taxon>Euteleostomi</taxon>
        <taxon>Mammalia</taxon>
        <taxon>Eutheria</taxon>
        <taxon>Laurasiatheria</taxon>
        <taxon>Perissodactyla</taxon>
        <taxon>Rhinocerotidae</taxon>
        <taxon>Diceros</taxon>
    </lineage>
</organism>
<comment type="caution">
    <text evidence="1">The sequence shown here is derived from an EMBL/GenBank/DDBJ whole genome shotgun (WGS) entry which is preliminary data.</text>
</comment>